<keyword evidence="2" id="KW-1133">Transmembrane helix</keyword>
<evidence type="ECO:0000313" key="3">
    <source>
        <dbReference type="EMBL" id="AOS47172.1"/>
    </source>
</evidence>
<feature type="region of interest" description="Disordered" evidence="1">
    <location>
        <begin position="1"/>
        <end position="48"/>
    </location>
</feature>
<accession>A0A1D8B242</accession>
<gene>
    <name evidence="3" type="ORF">BH719_04290</name>
</gene>
<dbReference type="KEGG" id="phon:BH719_04290"/>
<keyword evidence="2" id="KW-0472">Membrane</keyword>
<keyword evidence="2" id="KW-0812">Transmembrane</keyword>
<name>A0A1D8B242_9ACTO</name>
<dbReference type="AlphaFoldDB" id="A0A1D8B242"/>
<sequence length="211" mass="22907">MDSQQWPGGQGPDQSGYGQGRAYGRPQEPRMGQRPASQGQSPYERDQERRYDVQTWRKAAYYGGAVVIVLGFILFFVPFVSTFSFFGSMRFGRAAPGDGFFGAFRTFPLAFVGVLLIMAGQGLRSLGRKGLAGSGVVLSPQGEARDAEPWQRSKGAQMQDALEEVPMIRDAMARGGGAEPQIRVRCTKCGYLETEDARFCSGCGAPMTPAP</sequence>
<evidence type="ECO:0000313" key="4">
    <source>
        <dbReference type="Proteomes" id="UP000095214"/>
    </source>
</evidence>
<evidence type="ECO:0000256" key="1">
    <source>
        <dbReference type="SAM" id="MobiDB-lite"/>
    </source>
</evidence>
<dbReference type="EMBL" id="CP017298">
    <property type="protein sequence ID" value="AOS47172.1"/>
    <property type="molecule type" value="Genomic_DNA"/>
</dbReference>
<evidence type="ECO:0000256" key="2">
    <source>
        <dbReference type="SAM" id="Phobius"/>
    </source>
</evidence>
<reference evidence="3 4" key="1">
    <citation type="submission" date="2016-09" db="EMBL/GenBank/DDBJ databases">
        <title>Complete genome sequence of Actinomyces hongkongensis HKU8.</title>
        <authorList>
            <person name="Gao Y.-X."/>
            <person name="Zhou Y.-Y."/>
            <person name="Xie Y."/>
            <person name="Wang M."/>
            <person name="Wang S.-J."/>
            <person name="Shen S.-G."/>
        </authorList>
    </citation>
    <scope>NUCLEOTIDE SEQUENCE [LARGE SCALE GENOMIC DNA]</scope>
    <source>
        <strain evidence="3 4">HKU8</strain>
    </source>
</reference>
<dbReference type="OrthoDB" id="3259185at2"/>
<protein>
    <recommendedName>
        <fullName evidence="5">Zinc ribbon domain-containing protein</fullName>
    </recommendedName>
</protein>
<feature type="transmembrane region" description="Helical" evidence="2">
    <location>
        <begin position="100"/>
        <end position="119"/>
    </location>
</feature>
<evidence type="ECO:0008006" key="5">
    <source>
        <dbReference type="Google" id="ProtNLM"/>
    </source>
</evidence>
<organism evidence="3 4">
    <name type="scientific">Pauljensenia hongkongensis</name>
    <dbReference type="NCBI Taxonomy" id="178339"/>
    <lineage>
        <taxon>Bacteria</taxon>
        <taxon>Bacillati</taxon>
        <taxon>Actinomycetota</taxon>
        <taxon>Actinomycetes</taxon>
        <taxon>Actinomycetales</taxon>
        <taxon>Actinomycetaceae</taxon>
        <taxon>Pauljensenia</taxon>
    </lineage>
</organism>
<dbReference type="STRING" id="178339.BH719_04290"/>
<keyword evidence="4" id="KW-1185">Reference proteome</keyword>
<proteinExistence type="predicted"/>
<dbReference type="Proteomes" id="UP000095214">
    <property type="component" value="Chromosome"/>
</dbReference>
<feature type="transmembrane region" description="Helical" evidence="2">
    <location>
        <begin position="59"/>
        <end position="80"/>
    </location>
</feature>